<evidence type="ECO:0000259" key="6">
    <source>
        <dbReference type="PROSITE" id="PS50405"/>
    </source>
</evidence>
<dbReference type="InterPro" id="IPR036282">
    <property type="entry name" value="Glutathione-S-Trfase_C_sf"/>
</dbReference>
<dbReference type="PANTHER" id="PTHR11260">
    <property type="entry name" value="GLUTATHIONE S-TRANSFERASE, GST, SUPERFAMILY, GST DOMAIN CONTAINING"/>
    <property type="match status" value="1"/>
</dbReference>
<feature type="domain" description="GST N-terminal" evidence="5">
    <location>
        <begin position="7"/>
        <end position="86"/>
    </location>
</feature>
<dbReference type="OrthoDB" id="4951845at2759"/>
<dbReference type="SFLD" id="SFLDG01152">
    <property type="entry name" value="Main.3:_Omega-_and_Tau-like"/>
    <property type="match status" value="1"/>
</dbReference>
<comment type="similarity">
    <text evidence="4">Belongs to the GST superfamily.</text>
</comment>
<dbReference type="EMBL" id="QJKJ01002373">
    <property type="protein sequence ID" value="RDY03139.1"/>
    <property type="molecule type" value="Genomic_DNA"/>
</dbReference>
<dbReference type="Proteomes" id="UP000257109">
    <property type="component" value="Unassembled WGS sequence"/>
</dbReference>
<dbReference type="Pfam" id="PF00043">
    <property type="entry name" value="GST_C"/>
    <property type="match status" value="1"/>
</dbReference>
<dbReference type="SFLD" id="SFLDG00358">
    <property type="entry name" value="Main_(cytGST)"/>
    <property type="match status" value="1"/>
</dbReference>
<accession>A0A371HK30</accession>
<organism evidence="7 8">
    <name type="scientific">Mucuna pruriens</name>
    <name type="common">Velvet bean</name>
    <name type="synonym">Dolichos pruriens</name>
    <dbReference type="NCBI Taxonomy" id="157652"/>
    <lineage>
        <taxon>Eukaryota</taxon>
        <taxon>Viridiplantae</taxon>
        <taxon>Streptophyta</taxon>
        <taxon>Embryophyta</taxon>
        <taxon>Tracheophyta</taxon>
        <taxon>Spermatophyta</taxon>
        <taxon>Magnoliopsida</taxon>
        <taxon>eudicotyledons</taxon>
        <taxon>Gunneridae</taxon>
        <taxon>Pentapetalae</taxon>
        <taxon>rosids</taxon>
        <taxon>fabids</taxon>
        <taxon>Fabales</taxon>
        <taxon>Fabaceae</taxon>
        <taxon>Papilionoideae</taxon>
        <taxon>50 kb inversion clade</taxon>
        <taxon>NPAAA clade</taxon>
        <taxon>indigoferoid/millettioid clade</taxon>
        <taxon>Phaseoleae</taxon>
        <taxon>Mucuna</taxon>
    </lineage>
</organism>
<evidence type="ECO:0000259" key="5">
    <source>
        <dbReference type="PROSITE" id="PS50404"/>
    </source>
</evidence>
<gene>
    <name evidence="7" type="primary">HSP26-A</name>
    <name evidence="7" type="ORF">CR513_13306</name>
</gene>
<name>A0A371HK30_MUCPR</name>
<dbReference type="EC" id="2.5.1.18" evidence="1"/>
<evidence type="ECO:0000313" key="7">
    <source>
        <dbReference type="EMBL" id="RDY03139.1"/>
    </source>
</evidence>
<dbReference type="Pfam" id="PF02798">
    <property type="entry name" value="GST_N"/>
    <property type="match status" value="1"/>
</dbReference>
<feature type="non-terminal residue" evidence="7">
    <location>
        <position position="1"/>
    </location>
</feature>
<reference evidence="7" key="1">
    <citation type="submission" date="2018-05" db="EMBL/GenBank/DDBJ databases">
        <title>Draft genome of Mucuna pruriens seed.</title>
        <authorList>
            <person name="Nnadi N.E."/>
            <person name="Vos R."/>
            <person name="Hasami M.H."/>
            <person name="Devisetty U.K."/>
            <person name="Aguiy J.C."/>
        </authorList>
    </citation>
    <scope>NUCLEOTIDE SEQUENCE [LARGE SCALE GENOMIC DNA]</scope>
    <source>
        <strain evidence="7">JCA_2017</strain>
    </source>
</reference>
<sequence length="225" mass="26153">MAEKNKDEVKLLGVVGSPFTYRVQLALKLKGVQYEFLEDNLEDKSQLLLKYNPIHKKVPVLVHNEQPIIESLVILEYIDETWKENPILPQEPFPRALARFWTKFIDEKCLSSVWKAASTFDEKEREKAIEESREVLQILENELKDKFFGGEAFGLVDIVGTFVAFWLPVIEQLVGLQLLTTEKFPKLYNWTHQVLNLPHVKETLPPREPFFSAFKVRLQSLTPSK</sequence>
<dbReference type="GO" id="GO:0004364">
    <property type="term" value="F:glutathione transferase activity"/>
    <property type="evidence" value="ECO:0007669"/>
    <property type="project" value="UniProtKB-EC"/>
</dbReference>
<dbReference type="AlphaFoldDB" id="A0A371HK30"/>
<keyword evidence="2" id="KW-0808">Transferase</keyword>
<evidence type="ECO:0000256" key="3">
    <source>
        <dbReference type="ARBA" id="ARBA00047960"/>
    </source>
</evidence>
<dbReference type="InterPro" id="IPR004045">
    <property type="entry name" value="Glutathione_S-Trfase_N"/>
</dbReference>
<keyword evidence="8" id="KW-1185">Reference proteome</keyword>
<dbReference type="InterPro" id="IPR045074">
    <property type="entry name" value="GST_C_Tau"/>
</dbReference>
<dbReference type="CDD" id="cd03185">
    <property type="entry name" value="GST_C_Tau"/>
    <property type="match status" value="1"/>
</dbReference>
<dbReference type="CDD" id="cd03058">
    <property type="entry name" value="GST_N_Tau"/>
    <property type="match status" value="1"/>
</dbReference>
<dbReference type="Gene3D" id="1.20.1050.10">
    <property type="match status" value="1"/>
</dbReference>
<proteinExistence type="inferred from homology"/>
<comment type="catalytic activity">
    <reaction evidence="3">
        <text>RX + glutathione = an S-substituted glutathione + a halide anion + H(+)</text>
        <dbReference type="Rhea" id="RHEA:16437"/>
        <dbReference type="ChEBI" id="CHEBI:15378"/>
        <dbReference type="ChEBI" id="CHEBI:16042"/>
        <dbReference type="ChEBI" id="CHEBI:17792"/>
        <dbReference type="ChEBI" id="CHEBI:57925"/>
        <dbReference type="ChEBI" id="CHEBI:90779"/>
        <dbReference type="EC" id="2.5.1.18"/>
    </reaction>
</comment>
<feature type="domain" description="GST C-terminal" evidence="6">
    <location>
        <begin position="91"/>
        <end position="224"/>
    </location>
</feature>
<dbReference type="Gene3D" id="3.40.30.10">
    <property type="entry name" value="Glutaredoxin"/>
    <property type="match status" value="1"/>
</dbReference>
<evidence type="ECO:0000256" key="2">
    <source>
        <dbReference type="ARBA" id="ARBA00022679"/>
    </source>
</evidence>
<dbReference type="FunFam" id="3.40.30.10:FF:000014">
    <property type="entry name" value="Tau class glutathione S-transferase"/>
    <property type="match status" value="1"/>
</dbReference>
<evidence type="ECO:0000313" key="8">
    <source>
        <dbReference type="Proteomes" id="UP000257109"/>
    </source>
</evidence>
<dbReference type="InterPro" id="IPR010987">
    <property type="entry name" value="Glutathione-S-Trfase_C-like"/>
</dbReference>
<dbReference type="InterPro" id="IPR004046">
    <property type="entry name" value="GST_C"/>
</dbReference>
<evidence type="ECO:0000256" key="1">
    <source>
        <dbReference type="ARBA" id="ARBA00012452"/>
    </source>
</evidence>
<dbReference type="InterPro" id="IPR036249">
    <property type="entry name" value="Thioredoxin-like_sf"/>
</dbReference>
<protein>
    <recommendedName>
        <fullName evidence="1">glutathione transferase</fullName>
        <ecNumber evidence="1">2.5.1.18</ecNumber>
    </recommendedName>
</protein>
<dbReference type="InterPro" id="IPR045073">
    <property type="entry name" value="Omega/Tau-like"/>
</dbReference>
<dbReference type="FunFam" id="1.20.1050.10:FF:000012">
    <property type="entry name" value="Tau class glutathione S-transferase"/>
    <property type="match status" value="1"/>
</dbReference>
<dbReference type="SUPFAM" id="SSF52833">
    <property type="entry name" value="Thioredoxin-like"/>
    <property type="match status" value="1"/>
</dbReference>
<dbReference type="PANTHER" id="PTHR11260:SF676">
    <property type="entry name" value="GLUTATHIONE S-TRANSFERASE U8"/>
    <property type="match status" value="1"/>
</dbReference>
<dbReference type="InterPro" id="IPR040079">
    <property type="entry name" value="Glutathione_S-Trfase"/>
</dbReference>
<dbReference type="STRING" id="157652.A0A371HK30"/>
<dbReference type="GO" id="GO:0006749">
    <property type="term" value="P:glutathione metabolic process"/>
    <property type="evidence" value="ECO:0007669"/>
    <property type="project" value="InterPro"/>
</dbReference>
<comment type="caution">
    <text evidence="7">The sequence shown here is derived from an EMBL/GenBank/DDBJ whole genome shotgun (WGS) entry which is preliminary data.</text>
</comment>
<dbReference type="PROSITE" id="PS50404">
    <property type="entry name" value="GST_NTER"/>
    <property type="match status" value="1"/>
</dbReference>
<evidence type="ECO:0000256" key="4">
    <source>
        <dbReference type="RuleBase" id="RU003494"/>
    </source>
</evidence>
<dbReference type="SUPFAM" id="SSF47616">
    <property type="entry name" value="GST C-terminal domain-like"/>
    <property type="match status" value="1"/>
</dbReference>
<dbReference type="GO" id="GO:0005737">
    <property type="term" value="C:cytoplasm"/>
    <property type="evidence" value="ECO:0007669"/>
    <property type="project" value="TreeGrafter"/>
</dbReference>
<dbReference type="SFLD" id="SFLDS00019">
    <property type="entry name" value="Glutathione_Transferase_(cytos"/>
    <property type="match status" value="1"/>
</dbReference>
<dbReference type="PROSITE" id="PS50405">
    <property type="entry name" value="GST_CTER"/>
    <property type="match status" value="1"/>
</dbReference>